<feature type="transmembrane region" description="Helical" evidence="6">
    <location>
        <begin position="77"/>
        <end position="99"/>
    </location>
</feature>
<feature type="transmembrane region" description="Helical" evidence="6">
    <location>
        <begin position="135"/>
        <end position="156"/>
    </location>
</feature>
<feature type="transmembrane region" description="Helical" evidence="6">
    <location>
        <begin position="244"/>
        <end position="263"/>
    </location>
</feature>
<evidence type="ECO:0000313" key="7">
    <source>
        <dbReference type="EMBL" id="AGQ19563.1"/>
    </source>
</evidence>
<dbReference type="InterPro" id="IPR043428">
    <property type="entry name" value="LivM-like"/>
</dbReference>
<comment type="subcellular location">
    <subcellularLocation>
        <location evidence="1">Cell membrane</location>
        <topology evidence="1">Multi-pass membrane protein</topology>
    </subcellularLocation>
</comment>
<feature type="transmembrane region" description="Helical" evidence="6">
    <location>
        <begin position="333"/>
        <end position="354"/>
    </location>
</feature>
<keyword evidence="2" id="KW-1003">Cell membrane</keyword>
<feature type="transmembrane region" description="Helical" evidence="6">
    <location>
        <begin position="295"/>
        <end position="313"/>
    </location>
</feature>
<dbReference type="AlphaFoldDB" id="S5DPP1"/>
<dbReference type="Pfam" id="PF02653">
    <property type="entry name" value="BPD_transp_2"/>
    <property type="match status" value="1"/>
</dbReference>
<dbReference type="GO" id="GO:0015658">
    <property type="term" value="F:branched-chain amino acid transmembrane transporter activity"/>
    <property type="evidence" value="ECO:0007669"/>
    <property type="project" value="InterPro"/>
</dbReference>
<keyword evidence="4 6" id="KW-1133">Transmembrane helix</keyword>
<protein>
    <submittedName>
        <fullName evidence="7">ABC-type branched-chain amino acid transport system, permease component</fullName>
    </submittedName>
</protein>
<evidence type="ECO:0000256" key="3">
    <source>
        <dbReference type="ARBA" id="ARBA00022692"/>
    </source>
</evidence>
<dbReference type="CDD" id="cd06581">
    <property type="entry name" value="TM_PBP1_LivM_like"/>
    <property type="match status" value="1"/>
</dbReference>
<evidence type="ECO:0000256" key="5">
    <source>
        <dbReference type="ARBA" id="ARBA00023136"/>
    </source>
</evidence>
<feature type="transmembrane region" description="Helical" evidence="6">
    <location>
        <begin position="46"/>
        <end position="65"/>
    </location>
</feature>
<evidence type="ECO:0000256" key="2">
    <source>
        <dbReference type="ARBA" id="ARBA00022475"/>
    </source>
</evidence>
<reference evidence="7" key="1">
    <citation type="journal article" date="2013" name="Sci. Rep.">
        <title>Metagenomics uncovers a new group of low GC and ultra-small marine Actinobacteria.</title>
        <authorList>
            <person name="Ghai R."/>
            <person name="Mizuno C.M."/>
            <person name="Picazo A."/>
            <person name="Camacho A."/>
            <person name="Rodriguez-Valera F."/>
        </authorList>
    </citation>
    <scope>NUCLEOTIDE SEQUENCE</scope>
</reference>
<feature type="transmembrane region" description="Helical" evidence="6">
    <location>
        <begin position="21"/>
        <end position="40"/>
    </location>
</feature>
<accession>S5DPP1</accession>
<dbReference type="GO" id="GO:0005886">
    <property type="term" value="C:plasma membrane"/>
    <property type="evidence" value="ECO:0007669"/>
    <property type="project" value="UniProtKB-SubCell"/>
</dbReference>
<dbReference type="EMBL" id="KC811135">
    <property type="protein sequence ID" value="AGQ19563.1"/>
    <property type="molecule type" value="Genomic_DNA"/>
</dbReference>
<proteinExistence type="predicted"/>
<sequence>MSKRPDLFTDYSKEVSIFRNNFQRFWFLILIGISIFICFISSDYWLILITNALLVSIAAWGLNIVSGLAGQINLAHGVFVGIGTYTSAVLGGVATRSVIGYELDMLIWLPLSGIVAAIVGVIISPIAVRLKGLNLALVTLALVFVGSHIFSNMVFITGGSGVGRRSAKLVLFGNDLSSGMNIGNYFLEEIQIFYFLALLTAIFLGLGVKNLVRSKTGRAFAAIRDRDIAAEALGINLFKYKSSALGISCFYAGIAGALISSTFGGSEPGTFNLLYSIIFIAIVIIGGPGTVLGPLFGSFFFTLFPALIQFVILNSNLGEQDLFLSPQQIERTIFAMLIILFVIFEPRGLWGIWFRLRNYFKAWPFSY</sequence>
<dbReference type="InterPro" id="IPR001851">
    <property type="entry name" value="ABC_transp_permease"/>
</dbReference>
<feature type="transmembrane region" description="Helical" evidence="6">
    <location>
        <begin position="190"/>
        <end position="208"/>
    </location>
</feature>
<dbReference type="PANTHER" id="PTHR30482">
    <property type="entry name" value="HIGH-AFFINITY BRANCHED-CHAIN AMINO ACID TRANSPORT SYSTEM PERMEASE"/>
    <property type="match status" value="1"/>
</dbReference>
<keyword evidence="3 6" id="KW-0812">Transmembrane</keyword>
<evidence type="ECO:0000256" key="4">
    <source>
        <dbReference type="ARBA" id="ARBA00022989"/>
    </source>
</evidence>
<dbReference type="PANTHER" id="PTHR30482:SF5">
    <property type="entry name" value="ABC TRANSPORTER PERMEASE PROTEIN"/>
    <property type="match status" value="1"/>
</dbReference>
<keyword evidence="5 6" id="KW-0472">Membrane</keyword>
<organism evidence="7">
    <name type="scientific">Candidatus Actinomarina minuta</name>
    <dbReference type="NCBI Taxonomy" id="1389454"/>
    <lineage>
        <taxon>Bacteria</taxon>
        <taxon>Bacillati</taxon>
        <taxon>Actinomycetota</taxon>
        <taxon>Actinomycetes</taxon>
        <taxon>Candidatus Actinomarinidae</taxon>
        <taxon>Candidatus Actinomarinales</taxon>
        <taxon>Candidatus Actinomarineae</taxon>
        <taxon>Candidatus Actinomarinaceae</taxon>
        <taxon>Candidatus Actinomarina</taxon>
    </lineage>
</organism>
<evidence type="ECO:0000256" key="6">
    <source>
        <dbReference type="SAM" id="Phobius"/>
    </source>
</evidence>
<feature type="transmembrane region" description="Helical" evidence="6">
    <location>
        <begin position="105"/>
        <end position="128"/>
    </location>
</feature>
<name>S5DPP1_9ACTN</name>
<feature type="transmembrane region" description="Helical" evidence="6">
    <location>
        <begin position="269"/>
        <end position="288"/>
    </location>
</feature>
<evidence type="ECO:0000256" key="1">
    <source>
        <dbReference type="ARBA" id="ARBA00004651"/>
    </source>
</evidence>